<protein>
    <submittedName>
        <fullName evidence="1">Uncharacterized protein</fullName>
    </submittedName>
</protein>
<name>A0A2H4UTY8_9VIRU</name>
<dbReference type="EMBL" id="MF782455">
    <property type="protein sequence ID" value="ATZ80358.1"/>
    <property type="molecule type" value="Genomic_DNA"/>
</dbReference>
<accession>A0A2H4UTY8</accession>
<reference evidence="1" key="1">
    <citation type="journal article" date="2017" name="Elife">
        <title>The kinetoplastid-infecting Bodo saltans virus (BsV), a window into the most abundant giant viruses in the sea.</title>
        <authorList>
            <person name="Deeg C.M."/>
            <person name="Chow C.-E.T."/>
            <person name="Suttle C.A."/>
        </authorList>
    </citation>
    <scope>NUCLEOTIDE SEQUENCE</scope>
    <source>
        <strain evidence="1">NG1</strain>
    </source>
</reference>
<sequence length="61" mass="7009">MKIKITEELNLLNMTKITTKRYISYSIMPIHYSQPGLVYCPPKQPINPFQSRPTQSNGGKI</sequence>
<dbReference type="Proteomes" id="UP000240325">
    <property type="component" value="Segment"/>
</dbReference>
<evidence type="ECO:0000313" key="2">
    <source>
        <dbReference type="Proteomes" id="UP000240325"/>
    </source>
</evidence>
<evidence type="ECO:0000313" key="1">
    <source>
        <dbReference type="EMBL" id="ATZ80358.1"/>
    </source>
</evidence>
<keyword evidence="2" id="KW-1185">Reference proteome</keyword>
<organism evidence="1">
    <name type="scientific">Bodo saltans virus</name>
    <dbReference type="NCBI Taxonomy" id="2024608"/>
    <lineage>
        <taxon>Viruses</taxon>
        <taxon>Varidnaviria</taxon>
        <taxon>Bamfordvirae</taxon>
        <taxon>Nucleocytoviricota</taxon>
        <taxon>Megaviricetes</taxon>
        <taxon>Imitervirales</taxon>
        <taxon>Mimiviridae</taxon>
        <taxon>Klosneuvirinae</taxon>
        <taxon>Theiavirus</taxon>
        <taxon>Theiavirus salishense</taxon>
    </lineage>
</organism>
<gene>
    <name evidence="1" type="ORF">BMW23_0300</name>
</gene>
<proteinExistence type="predicted"/>